<organism evidence="1 2">
    <name type="scientific">Lactuca virosa</name>
    <dbReference type="NCBI Taxonomy" id="75947"/>
    <lineage>
        <taxon>Eukaryota</taxon>
        <taxon>Viridiplantae</taxon>
        <taxon>Streptophyta</taxon>
        <taxon>Embryophyta</taxon>
        <taxon>Tracheophyta</taxon>
        <taxon>Spermatophyta</taxon>
        <taxon>Magnoliopsida</taxon>
        <taxon>eudicotyledons</taxon>
        <taxon>Gunneridae</taxon>
        <taxon>Pentapetalae</taxon>
        <taxon>asterids</taxon>
        <taxon>campanulids</taxon>
        <taxon>Asterales</taxon>
        <taxon>Asteraceae</taxon>
        <taxon>Cichorioideae</taxon>
        <taxon>Cichorieae</taxon>
        <taxon>Lactucinae</taxon>
        <taxon>Lactuca</taxon>
    </lineage>
</organism>
<protein>
    <submittedName>
        <fullName evidence="1">Uncharacterized protein</fullName>
    </submittedName>
</protein>
<sequence length="91" mass="10571">MSLAESNQSNDSNTVNDIANSVVNCNVKQMKFKSPVWRHFTYEDVNGTGMAVYDNPDILFTETQNSNQKKNMKVCFSWFINRQSRKKTIER</sequence>
<dbReference type="Proteomes" id="UP001157418">
    <property type="component" value="Unassembled WGS sequence"/>
</dbReference>
<keyword evidence="2" id="KW-1185">Reference proteome</keyword>
<evidence type="ECO:0000313" key="2">
    <source>
        <dbReference type="Proteomes" id="UP001157418"/>
    </source>
</evidence>
<dbReference type="AlphaFoldDB" id="A0AAU9MIY8"/>
<gene>
    <name evidence="1" type="ORF">LVIROSA_LOCUS13683</name>
</gene>
<evidence type="ECO:0000313" key="1">
    <source>
        <dbReference type="EMBL" id="CAH1426612.1"/>
    </source>
</evidence>
<comment type="caution">
    <text evidence="1">The sequence shown here is derived from an EMBL/GenBank/DDBJ whole genome shotgun (WGS) entry which is preliminary data.</text>
</comment>
<reference evidence="1 2" key="1">
    <citation type="submission" date="2022-01" db="EMBL/GenBank/DDBJ databases">
        <authorList>
            <person name="Xiong W."/>
            <person name="Schranz E."/>
        </authorList>
    </citation>
    <scope>NUCLEOTIDE SEQUENCE [LARGE SCALE GENOMIC DNA]</scope>
</reference>
<name>A0AAU9MIY8_9ASTR</name>
<dbReference type="EMBL" id="CAKMRJ010002223">
    <property type="protein sequence ID" value="CAH1426612.1"/>
    <property type="molecule type" value="Genomic_DNA"/>
</dbReference>
<accession>A0AAU9MIY8</accession>
<proteinExistence type="predicted"/>